<dbReference type="Proteomes" id="UP001154329">
    <property type="component" value="Chromosome 2"/>
</dbReference>
<gene>
    <name evidence="1" type="ORF">APHIGO_LOCUS5759</name>
</gene>
<reference evidence="1" key="1">
    <citation type="submission" date="2022-02" db="EMBL/GenBank/DDBJ databases">
        <authorList>
            <person name="King R."/>
        </authorList>
    </citation>
    <scope>NUCLEOTIDE SEQUENCE</scope>
</reference>
<accession>A0A9P0J1L7</accession>
<organism evidence="1 2">
    <name type="scientific">Aphis gossypii</name>
    <name type="common">Cotton aphid</name>
    <dbReference type="NCBI Taxonomy" id="80765"/>
    <lineage>
        <taxon>Eukaryota</taxon>
        <taxon>Metazoa</taxon>
        <taxon>Ecdysozoa</taxon>
        <taxon>Arthropoda</taxon>
        <taxon>Hexapoda</taxon>
        <taxon>Insecta</taxon>
        <taxon>Pterygota</taxon>
        <taxon>Neoptera</taxon>
        <taxon>Paraneoptera</taxon>
        <taxon>Hemiptera</taxon>
        <taxon>Sternorrhyncha</taxon>
        <taxon>Aphidomorpha</taxon>
        <taxon>Aphidoidea</taxon>
        <taxon>Aphididae</taxon>
        <taxon>Aphidini</taxon>
        <taxon>Aphis</taxon>
        <taxon>Aphis</taxon>
    </lineage>
</organism>
<reference evidence="1" key="2">
    <citation type="submission" date="2022-10" db="EMBL/GenBank/DDBJ databases">
        <authorList>
            <consortium name="ENA_rothamsted_submissions"/>
            <consortium name="culmorum"/>
            <person name="King R."/>
        </authorList>
    </citation>
    <scope>NUCLEOTIDE SEQUENCE</scope>
</reference>
<protein>
    <submittedName>
        <fullName evidence="1">Uncharacterized protein</fullName>
    </submittedName>
</protein>
<evidence type="ECO:0000313" key="1">
    <source>
        <dbReference type="EMBL" id="CAH1724475.1"/>
    </source>
</evidence>
<keyword evidence="2" id="KW-1185">Reference proteome</keyword>
<dbReference type="AlphaFoldDB" id="A0A9P0J1L7"/>
<dbReference type="EMBL" id="OU899035">
    <property type="protein sequence ID" value="CAH1724475.1"/>
    <property type="molecule type" value="Genomic_DNA"/>
</dbReference>
<proteinExistence type="predicted"/>
<sequence>MARYDDPLNNAIGALSVDDDRWIELGLDYKIRTQLSEIKNNYESIFSWDIQKLTEVNMCQKWNLIDKIRDKQEMIVTMDDEFDLNRFYLQLVACYELYNNKSYQESYLEIQGAVKYLEKYKFDKSIVQYFDAYYHITQATNAYVALTLKIDSEKLLNDVKHVKHFNRYEEAAICAVKAKIFMVYPQEGNDMALKFINQARYLDSTEPEWIIIWLRAKGRVRRYYEKYRTPDDDEIDAANMLCTTQSKLHILVQAIDVYEEAGFNKKVTNNHKESIRFYKLSSDITKKAIELAKDDINKLIFVLLSSYSSYDKSIMSNLIPKLTNVQNRRVDQFLGFYYLKHEKDYVKAKIHFTRGMEAGDFNSSLQLIKTECLLKSVNDFPYVQSLNEMYDNFPNPSARLIILIHILMYYNFFENNPSEMMRYLKMYIDQEIDDTLKLRYLTFPLPLFKINMYFRPNTFLNMLSENVKKIINNDWSLEEKQIIDNTFDRFNKILKLNKNDIKINVANKTTAHKKCESWRKQRVDLSEDKSNKTDQHQSNSKYFYRNTTLEKHVDLAKKPSTN</sequence>
<evidence type="ECO:0000313" key="2">
    <source>
        <dbReference type="Proteomes" id="UP001154329"/>
    </source>
</evidence>
<name>A0A9P0J1L7_APHGO</name>